<sequence length="185" mass="21850">MKKNDKVRSDKQKQIMTKKKNISRLGGSGLSLDAFANAKSKNNLYNPAIIKKQREFYKNAKNVNKFKKLVKQQNQQNDPSLAQRLKENVNETEENKDKSERRKRKNSALSLEELYKKQHEEKEKERMEKEAVLRVKKEDREQAEAQRKAMREKMLKKTRKGQPVMKYRIEHLLETIQGSTKSSCQ</sequence>
<reference evidence="2" key="3">
    <citation type="submission" date="2018-07" db="EMBL/GenBank/DDBJ databases">
        <title>WGS assembly of Glycine max.</title>
        <authorList>
            <person name="Schmutz J."/>
            <person name="Cannon S."/>
            <person name="Schlueter J."/>
            <person name="Ma J."/>
            <person name="Mitros T."/>
            <person name="Nelson W."/>
            <person name="Hyten D."/>
            <person name="Song Q."/>
            <person name="Thelen J."/>
            <person name="Cheng J."/>
            <person name="Xu D."/>
            <person name="Hellsten U."/>
            <person name="May G."/>
            <person name="Yu Y."/>
            <person name="Sakurai T."/>
            <person name="Umezawa T."/>
            <person name="Bhattacharyya M."/>
            <person name="Sandhu D."/>
            <person name="Valliyodan B."/>
            <person name="Lindquist E."/>
            <person name="Peto M."/>
            <person name="Grant D."/>
            <person name="Shu S."/>
            <person name="Goodstein D."/>
            <person name="Barry K."/>
            <person name="Futrell-Griggs M."/>
            <person name="Abernathy B."/>
            <person name="Du J."/>
            <person name="Tian Z."/>
            <person name="Zhu L."/>
            <person name="Gill N."/>
            <person name="Joshi T."/>
            <person name="Libault M."/>
            <person name="Sethuraman A."/>
            <person name="Zhang X."/>
            <person name="Shinozaki K."/>
            <person name="Nguyen H."/>
            <person name="Wing R."/>
            <person name="Cregan P."/>
            <person name="Specht J."/>
            <person name="Grimwood J."/>
            <person name="Rokhsar D."/>
            <person name="Stacey G."/>
            <person name="Shoemaker R."/>
            <person name="Jackson S."/>
        </authorList>
    </citation>
    <scope>NUCLEOTIDE SEQUENCE</scope>
    <source>
        <tissue evidence="2">Callus</tissue>
    </source>
</reference>
<dbReference type="ExpressionAtlas" id="A0A0R0EQK2">
    <property type="expression patterns" value="baseline"/>
</dbReference>
<dbReference type="InterPro" id="IPR013730">
    <property type="entry name" value="Fyv7/TAP26"/>
</dbReference>
<evidence type="ECO:0000313" key="4">
    <source>
        <dbReference type="Proteomes" id="UP000008827"/>
    </source>
</evidence>
<reference evidence="2 3" key="1">
    <citation type="journal article" date="2010" name="Nature">
        <title>Genome sequence of the palaeopolyploid soybean.</title>
        <authorList>
            <person name="Schmutz J."/>
            <person name="Cannon S.B."/>
            <person name="Schlueter J."/>
            <person name="Ma J."/>
            <person name="Mitros T."/>
            <person name="Nelson W."/>
            <person name="Hyten D.L."/>
            <person name="Song Q."/>
            <person name="Thelen J.J."/>
            <person name="Cheng J."/>
            <person name="Xu D."/>
            <person name="Hellsten U."/>
            <person name="May G.D."/>
            <person name="Yu Y."/>
            <person name="Sakurai T."/>
            <person name="Umezawa T."/>
            <person name="Bhattacharyya M.K."/>
            <person name="Sandhu D."/>
            <person name="Valliyodan B."/>
            <person name="Lindquist E."/>
            <person name="Peto M."/>
            <person name="Grant D."/>
            <person name="Shu S."/>
            <person name="Goodstein D."/>
            <person name="Barry K."/>
            <person name="Futrell-Griggs M."/>
            <person name="Abernathy B."/>
            <person name="Du J."/>
            <person name="Tian Z."/>
            <person name="Zhu L."/>
            <person name="Gill N."/>
            <person name="Joshi T."/>
            <person name="Libault M."/>
            <person name="Sethuraman A."/>
            <person name="Zhang X.-C."/>
            <person name="Shinozaki K."/>
            <person name="Nguyen H.T."/>
            <person name="Wing R.A."/>
            <person name="Cregan P."/>
            <person name="Specht J."/>
            <person name="Grimwood J."/>
            <person name="Rokhsar D."/>
            <person name="Stacey G."/>
            <person name="Shoemaker R.C."/>
            <person name="Jackson S.A."/>
        </authorList>
    </citation>
    <scope>NUCLEOTIDE SEQUENCE</scope>
    <source>
        <strain evidence="3">cv. Williams 82</strain>
        <tissue evidence="2">Callus</tissue>
    </source>
</reference>
<feature type="region of interest" description="Disordered" evidence="1">
    <location>
        <begin position="71"/>
        <end position="128"/>
    </location>
</feature>
<reference evidence="3" key="2">
    <citation type="submission" date="2018-02" db="UniProtKB">
        <authorList>
            <consortium name="EnsemblPlants"/>
        </authorList>
    </citation>
    <scope>IDENTIFICATION</scope>
    <source>
        <strain evidence="3">Williams 82</strain>
    </source>
</reference>
<accession>A0A0R0EQK2</accession>
<dbReference type="PANTHER" id="PTHR15657">
    <property type="entry name" value="THYROID TRANSCRIPTION FACTOR 1-ASSOCIATED PROTEIN 26"/>
    <property type="match status" value="1"/>
</dbReference>
<evidence type="ECO:0000313" key="3">
    <source>
        <dbReference type="EnsemblPlants" id="KRG96379"/>
    </source>
</evidence>
<dbReference type="Pfam" id="PF08524">
    <property type="entry name" value="rRNA_processing"/>
    <property type="match status" value="1"/>
</dbReference>
<feature type="compositionally biased region" description="Basic and acidic residues" evidence="1">
    <location>
        <begin position="84"/>
        <end position="100"/>
    </location>
</feature>
<dbReference type="PANTHER" id="PTHR15657:SF1">
    <property type="entry name" value="THYROID TRANSCRIPTION FACTOR 1-ASSOCIATED PROTEIN 26"/>
    <property type="match status" value="1"/>
</dbReference>
<name>A0A0R0EQK2_SOYBN</name>
<dbReference type="EMBL" id="CM000852">
    <property type="protein sequence ID" value="KRG96379.1"/>
    <property type="molecule type" value="Genomic_DNA"/>
</dbReference>
<protein>
    <recommendedName>
        <fullName evidence="5">rRNA-processing protein FYV7</fullName>
    </recommendedName>
</protein>
<proteinExistence type="predicted"/>
<dbReference type="AlphaFoldDB" id="A0A0R0EQK2"/>
<evidence type="ECO:0000313" key="2">
    <source>
        <dbReference type="EMBL" id="KRG96379.1"/>
    </source>
</evidence>
<evidence type="ECO:0000256" key="1">
    <source>
        <dbReference type="SAM" id="MobiDB-lite"/>
    </source>
</evidence>
<dbReference type="Gramene" id="KRG96379">
    <property type="protein sequence ID" value="KRG96379"/>
    <property type="gene ID" value="GLYMA_19G206900"/>
</dbReference>
<feature type="compositionally biased region" description="Basic and acidic residues" evidence="1">
    <location>
        <begin position="113"/>
        <end position="128"/>
    </location>
</feature>
<feature type="compositionally biased region" description="Basic and acidic residues" evidence="1">
    <location>
        <begin position="1"/>
        <end position="13"/>
    </location>
</feature>
<feature type="region of interest" description="Disordered" evidence="1">
    <location>
        <begin position="1"/>
        <end position="22"/>
    </location>
</feature>
<dbReference type="Proteomes" id="UP000008827">
    <property type="component" value="Chromosome 19"/>
</dbReference>
<evidence type="ECO:0008006" key="5">
    <source>
        <dbReference type="Google" id="ProtNLM"/>
    </source>
</evidence>
<dbReference type="EnsemblPlants" id="KRG96379">
    <property type="protein sequence ID" value="KRG96379"/>
    <property type="gene ID" value="GLYMA_19G206900"/>
</dbReference>
<gene>
    <name evidence="3" type="primary">LOC100784376</name>
    <name evidence="2" type="ORF">GLYMA_19G206900</name>
</gene>
<keyword evidence="4" id="KW-1185">Reference proteome</keyword>
<organism evidence="2">
    <name type="scientific">Glycine max</name>
    <name type="common">Soybean</name>
    <name type="synonym">Glycine hispida</name>
    <dbReference type="NCBI Taxonomy" id="3847"/>
    <lineage>
        <taxon>Eukaryota</taxon>
        <taxon>Viridiplantae</taxon>
        <taxon>Streptophyta</taxon>
        <taxon>Embryophyta</taxon>
        <taxon>Tracheophyta</taxon>
        <taxon>Spermatophyta</taxon>
        <taxon>Magnoliopsida</taxon>
        <taxon>eudicotyledons</taxon>
        <taxon>Gunneridae</taxon>
        <taxon>Pentapetalae</taxon>
        <taxon>rosids</taxon>
        <taxon>fabids</taxon>
        <taxon>Fabales</taxon>
        <taxon>Fabaceae</taxon>
        <taxon>Papilionoideae</taxon>
        <taxon>50 kb inversion clade</taxon>
        <taxon>NPAAA clade</taxon>
        <taxon>indigoferoid/millettioid clade</taxon>
        <taxon>Phaseoleae</taxon>
        <taxon>Glycine</taxon>
        <taxon>Glycine subgen. Soja</taxon>
    </lineage>
</organism>
<feature type="compositionally biased region" description="Polar residues" evidence="1">
    <location>
        <begin position="71"/>
        <end position="80"/>
    </location>
</feature>